<name>A0A0S2MYA7_9CAUD</name>
<dbReference type="NCBIfam" id="TIGR01554">
    <property type="entry name" value="major_cap_HK97"/>
    <property type="match status" value="1"/>
</dbReference>
<dbReference type="Gene3D" id="3.30.2400.10">
    <property type="entry name" value="Major capsid protein gp5"/>
    <property type="match status" value="1"/>
</dbReference>
<dbReference type="Gene3D" id="3.30.2320.10">
    <property type="entry name" value="hypothetical protein PF0899 domain"/>
    <property type="match status" value="1"/>
</dbReference>
<evidence type="ECO:0000256" key="3">
    <source>
        <dbReference type="SAM" id="MobiDB-lite"/>
    </source>
</evidence>
<comment type="subcellular location">
    <subcellularLocation>
        <location evidence="1">Virion</location>
    </subcellularLocation>
</comment>
<evidence type="ECO:0000313" key="6">
    <source>
        <dbReference type="Proteomes" id="UP000202117"/>
    </source>
</evidence>
<dbReference type="GeneID" id="26642978"/>
<dbReference type="OrthoDB" id="4179at10239"/>
<organism evidence="5 6">
    <name type="scientific">Enterococcus phage vB_EfaS_IME196</name>
    <dbReference type="NCBI Taxonomy" id="1747289"/>
    <lineage>
        <taxon>Viruses</taxon>
        <taxon>Duplodnaviria</taxon>
        <taxon>Heunggongvirae</taxon>
        <taxon>Uroviricota</taxon>
        <taxon>Caudoviricetes</taxon>
        <taxon>Efquatrovirus</taxon>
        <taxon>Efquatrovirus IME196</taxon>
    </lineage>
</organism>
<feature type="domain" description="Phage capsid-like C-terminal" evidence="4">
    <location>
        <begin position="161"/>
        <end position="412"/>
    </location>
</feature>
<dbReference type="Proteomes" id="UP000202117">
    <property type="component" value="Segment"/>
</dbReference>
<dbReference type="EMBL" id="KT932701">
    <property type="protein sequence ID" value="ALO80874.1"/>
    <property type="molecule type" value="Genomic_DNA"/>
</dbReference>
<keyword evidence="6" id="KW-1185">Reference proteome</keyword>
<reference evidence="5 6" key="1">
    <citation type="submission" date="2015-10" db="EMBL/GenBank/DDBJ databases">
        <authorList>
            <person name="Gilbert D.G."/>
        </authorList>
    </citation>
    <scope>NUCLEOTIDE SEQUENCE [LARGE SCALE GENOMIC DNA]</scope>
</reference>
<dbReference type="Pfam" id="PF05065">
    <property type="entry name" value="Phage_capsid"/>
    <property type="match status" value="1"/>
</dbReference>
<dbReference type="SUPFAM" id="SSF56563">
    <property type="entry name" value="Major capsid protein gp5"/>
    <property type="match status" value="1"/>
</dbReference>
<proteinExistence type="predicted"/>
<keyword evidence="2" id="KW-0946">Virion</keyword>
<dbReference type="InterPro" id="IPR054612">
    <property type="entry name" value="Phage_capsid-like_C"/>
</dbReference>
<feature type="compositionally biased region" description="Polar residues" evidence="3">
    <location>
        <begin position="1"/>
        <end position="14"/>
    </location>
</feature>
<accession>A0A0S2MYA7</accession>
<feature type="compositionally biased region" description="Basic and acidic residues" evidence="3">
    <location>
        <begin position="31"/>
        <end position="119"/>
    </location>
</feature>
<evidence type="ECO:0000256" key="1">
    <source>
        <dbReference type="ARBA" id="ARBA00004328"/>
    </source>
</evidence>
<sequence>MSRQELMEQAQTLLSEGKLDEAEKVMQQIKALDEEKPKEEEEERAVDNKDEEKPKDGPKTEEAKDEPKEEPKEKPKDEPKAEEAKDEPKEEPKAEEKAKDEPKKEKRSLEQKGEENMEKVILEGQEVENKEVRGFLEYLRSKETRALPESFEGVKSADASAVIPEEIITKAKMLPESVVDLRNMITRQKVTHAMGKYPILKANDAVLATVAELEKNPDLEKPAFEEVKYEVETYRGQIAVAEEALQDSDDDLSGIIARHIQRQGLNTANKAIVAKLQTATAVAATSIDDLKTQVNTGFDPAYNLEFIVSQSFFNVLDQMKDNNGRYLLEDDIKAQSGKSLLGRKVTVLADKLIGTKDGDKVAFLGQPDAFAVFFDRVDTTVRWVEHQYYGQVLAVAMRFDCEVVDKNAGKYITLTPAP</sequence>
<evidence type="ECO:0000256" key="2">
    <source>
        <dbReference type="ARBA" id="ARBA00022844"/>
    </source>
</evidence>
<protein>
    <submittedName>
        <fullName evidence="5">Capsid protein</fullName>
    </submittedName>
</protein>
<dbReference type="KEGG" id="vg:26642978"/>
<dbReference type="RefSeq" id="YP_009216593.1">
    <property type="nucleotide sequence ID" value="NC_028990.1"/>
</dbReference>
<dbReference type="GO" id="GO:0044423">
    <property type="term" value="C:virion component"/>
    <property type="evidence" value="ECO:0007669"/>
    <property type="project" value="UniProtKB-KW"/>
</dbReference>
<evidence type="ECO:0000313" key="5">
    <source>
        <dbReference type="EMBL" id="ALO80874.1"/>
    </source>
</evidence>
<dbReference type="InterPro" id="IPR024455">
    <property type="entry name" value="Phage_capsid"/>
</dbReference>
<feature type="region of interest" description="Disordered" evidence="3">
    <location>
        <begin position="1"/>
        <end position="119"/>
    </location>
</feature>
<evidence type="ECO:0000259" key="4">
    <source>
        <dbReference type="Pfam" id="PF05065"/>
    </source>
</evidence>